<dbReference type="InterPro" id="IPR023214">
    <property type="entry name" value="HAD_sf"/>
</dbReference>
<dbReference type="InterPro" id="IPR018303">
    <property type="entry name" value="ATPase_P-typ_P_site"/>
</dbReference>
<feature type="binding site" evidence="16">
    <location>
        <position position="393"/>
    </location>
    <ligand>
        <name>ATP</name>
        <dbReference type="ChEBI" id="CHEBI:30616"/>
    </ligand>
</feature>
<evidence type="ECO:0000256" key="4">
    <source>
        <dbReference type="ARBA" id="ARBA00022538"/>
    </source>
</evidence>
<feature type="binding site" evidence="16">
    <location>
        <position position="520"/>
    </location>
    <ligand>
        <name>Mg(2+)</name>
        <dbReference type="ChEBI" id="CHEBI:18420"/>
    </ligand>
</feature>
<keyword evidence="6 16" id="KW-0812">Transmembrane</keyword>
<dbReference type="NCBIfam" id="TIGR01494">
    <property type="entry name" value="ATPase_P-type"/>
    <property type="match status" value="2"/>
</dbReference>
<reference evidence="18" key="1">
    <citation type="journal article" date="2022" name="Int. J. Syst. Evol. Microbiol.">
        <title>Genome-based, phenotypic and chemotaxonomic classification of Faecalibacterium strains: proposal of three novel species Faecalibacterium duncaniae sp. nov., Faecalibacterium hattorii sp. nov. and Faecalibacterium gallinarum sp. nov. .</title>
        <authorList>
            <person name="Sakamoto M."/>
            <person name="Sakurai N."/>
            <person name="Tanno H."/>
            <person name="Iino T."/>
            <person name="Ohkuma M."/>
            <person name="Endo A."/>
        </authorList>
    </citation>
    <scope>NUCLEOTIDE SEQUENCE</scope>
    <source>
        <strain evidence="18">JCM 17207</strain>
    </source>
</reference>
<keyword evidence="15 16" id="KW-0472">Membrane</keyword>
<dbReference type="Gene3D" id="3.40.50.1000">
    <property type="entry name" value="HAD superfamily/HAD-like"/>
    <property type="match status" value="1"/>
</dbReference>
<keyword evidence="11 16" id="KW-0630">Potassium</keyword>
<evidence type="ECO:0000256" key="2">
    <source>
        <dbReference type="ARBA" id="ARBA00022448"/>
    </source>
</evidence>
<dbReference type="EMBL" id="BQKV01000098">
    <property type="protein sequence ID" value="GJN65513.1"/>
    <property type="molecule type" value="Genomic_DNA"/>
</dbReference>
<dbReference type="GO" id="GO:0005524">
    <property type="term" value="F:ATP binding"/>
    <property type="evidence" value="ECO:0007669"/>
    <property type="project" value="UniProtKB-UniRule"/>
</dbReference>
<name>A0AA37J0H3_9FIRM</name>
<feature type="transmembrane region" description="Helical" evidence="16">
    <location>
        <begin position="69"/>
        <end position="85"/>
    </location>
</feature>
<dbReference type="InterPro" id="IPR001757">
    <property type="entry name" value="P_typ_ATPase"/>
</dbReference>
<evidence type="ECO:0000313" key="19">
    <source>
        <dbReference type="Proteomes" id="UP001055185"/>
    </source>
</evidence>
<dbReference type="HAMAP" id="MF_00285">
    <property type="entry name" value="KdpB"/>
    <property type="match status" value="1"/>
</dbReference>
<dbReference type="PRINTS" id="PR00119">
    <property type="entry name" value="CATATPASE"/>
</dbReference>
<keyword evidence="14 16" id="KW-0406">Ion transport</keyword>
<feature type="binding site" evidence="16">
    <location>
        <position position="516"/>
    </location>
    <ligand>
        <name>Mg(2+)</name>
        <dbReference type="ChEBI" id="CHEBI:18420"/>
    </ligand>
</feature>
<feature type="active site" description="4-aspartylphosphate intermediate" evidence="16">
    <location>
        <position position="307"/>
    </location>
</feature>
<feature type="domain" description="P-type ATPase A" evidence="17">
    <location>
        <begin position="106"/>
        <end position="208"/>
    </location>
</feature>
<dbReference type="SUPFAM" id="SSF56784">
    <property type="entry name" value="HAD-like"/>
    <property type="match status" value="1"/>
</dbReference>
<dbReference type="GO" id="GO:0000287">
    <property type="term" value="F:magnesium ion binding"/>
    <property type="evidence" value="ECO:0007669"/>
    <property type="project" value="UniProtKB-UniRule"/>
</dbReference>
<evidence type="ECO:0000256" key="15">
    <source>
        <dbReference type="ARBA" id="ARBA00023136"/>
    </source>
</evidence>
<evidence type="ECO:0000256" key="12">
    <source>
        <dbReference type="ARBA" id="ARBA00022967"/>
    </source>
</evidence>
<feature type="transmembrane region" description="Helical" evidence="16">
    <location>
        <begin position="614"/>
        <end position="633"/>
    </location>
</feature>
<dbReference type="InterPro" id="IPR023298">
    <property type="entry name" value="ATPase_P-typ_TM_dom_sf"/>
</dbReference>
<dbReference type="SFLD" id="SFLDG00002">
    <property type="entry name" value="C1.7:_P-type_atpase_like"/>
    <property type="match status" value="1"/>
</dbReference>
<proteinExistence type="inferred from homology"/>
<dbReference type="SFLD" id="SFLDS00003">
    <property type="entry name" value="Haloacid_Dehalogenase"/>
    <property type="match status" value="1"/>
</dbReference>
<evidence type="ECO:0000256" key="9">
    <source>
        <dbReference type="ARBA" id="ARBA00022840"/>
    </source>
</evidence>
<dbReference type="PROSITE" id="PS00154">
    <property type="entry name" value="ATPASE_E1_E2"/>
    <property type="match status" value="1"/>
</dbReference>
<feature type="transmembrane region" description="Helical" evidence="16">
    <location>
        <begin position="255"/>
        <end position="277"/>
    </location>
</feature>
<comment type="catalytic activity">
    <reaction evidence="16">
        <text>K(+)(out) + ATP + H2O = K(+)(in) + ADP + phosphate + H(+)</text>
        <dbReference type="Rhea" id="RHEA:16777"/>
        <dbReference type="ChEBI" id="CHEBI:15377"/>
        <dbReference type="ChEBI" id="CHEBI:15378"/>
        <dbReference type="ChEBI" id="CHEBI:29103"/>
        <dbReference type="ChEBI" id="CHEBI:30616"/>
        <dbReference type="ChEBI" id="CHEBI:43474"/>
        <dbReference type="ChEBI" id="CHEBI:456216"/>
        <dbReference type="EC" id="7.2.2.6"/>
    </reaction>
</comment>
<organism evidence="18 19">
    <name type="scientific">Faecalibacterium gallinarum</name>
    <dbReference type="NCBI Taxonomy" id="2903556"/>
    <lineage>
        <taxon>Bacteria</taxon>
        <taxon>Bacillati</taxon>
        <taxon>Bacillota</taxon>
        <taxon>Clostridia</taxon>
        <taxon>Eubacteriales</taxon>
        <taxon>Oscillospiraceae</taxon>
        <taxon>Faecalibacterium</taxon>
    </lineage>
</organism>
<dbReference type="InterPro" id="IPR044492">
    <property type="entry name" value="P_typ_ATPase_HD_dom"/>
</dbReference>
<keyword evidence="3 16" id="KW-1003">Cell membrane</keyword>
<dbReference type="SUPFAM" id="SSF81653">
    <property type="entry name" value="Calcium ATPase, transduction domain A"/>
    <property type="match status" value="1"/>
</dbReference>
<dbReference type="NCBIfam" id="TIGR01497">
    <property type="entry name" value="kdpB"/>
    <property type="match status" value="1"/>
</dbReference>
<dbReference type="InterPro" id="IPR006391">
    <property type="entry name" value="P-type_ATPase_bsu_IA"/>
</dbReference>
<dbReference type="FunFam" id="2.70.150.10:FF:000033">
    <property type="entry name" value="Potassium-transporting ATPase ATP-binding subunit"/>
    <property type="match status" value="1"/>
</dbReference>
<accession>A0AA37J0H3</accession>
<protein>
    <recommendedName>
        <fullName evidence="16">Potassium-transporting ATPase ATP-binding subunit</fullName>
        <ecNumber evidence="16">7.2.2.6</ecNumber>
    </recommendedName>
    <alternativeName>
        <fullName evidence="16">ATP phosphohydrolase [potassium-transporting] B chain</fullName>
    </alternativeName>
    <alternativeName>
        <fullName evidence="16">Potassium-binding and translocating subunit B</fullName>
    </alternativeName>
    <alternativeName>
        <fullName evidence="16">Potassium-translocating ATPase B chain</fullName>
    </alternativeName>
</protein>
<evidence type="ECO:0000256" key="7">
    <source>
        <dbReference type="ARBA" id="ARBA00022723"/>
    </source>
</evidence>
<evidence type="ECO:0000259" key="17">
    <source>
        <dbReference type="Pfam" id="PF00122"/>
    </source>
</evidence>
<feature type="binding site" evidence="16">
    <location>
        <begin position="374"/>
        <end position="381"/>
    </location>
    <ligand>
        <name>ATP</name>
        <dbReference type="ChEBI" id="CHEBI:30616"/>
    </ligand>
</feature>
<feature type="transmembrane region" description="Helical" evidence="16">
    <location>
        <begin position="36"/>
        <end position="57"/>
    </location>
</feature>
<keyword evidence="8 16" id="KW-0547">Nucleotide-binding</keyword>
<dbReference type="Gene3D" id="2.70.150.10">
    <property type="entry name" value="Calcium-transporting ATPase, cytoplasmic transduction domain A"/>
    <property type="match status" value="1"/>
</dbReference>
<evidence type="ECO:0000256" key="16">
    <source>
        <dbReference type="HAMAP-Rule" id="MF_00285"/>
    </source>
</evidence>
<dbReference type="Pfam" id="PF00122">
    <property type="entry name" value="E1-E2_ATPase"/>
    <property type="match status" value="1"/>
</dbReference>
<dbReference type="Gene3D" id="3.40.1110.10">
    <property type="entry name" value="Calcium-transporting ATPase, cytoplasmic domain N"/>
    <property type="match status" value="1"/>
</dbReference>
<dbReference type="SUPFAM" id="SSF81665">
    <property type="entry name" value="Calcium ATPase, transmembrane domain M"/>
    <property type="match status" value="1"/>
</dbReference>
<keyword evidence="9 16" id="KW-0067">ATP-binding</keyword>
<sequence>MSKKQNKKLLTREILTQALIGSVKKLDPRYMIKNPVMFVVEIGFFITLLLTIMPGLFGEDDASLRTYNLIVSIILLVTVLFANFAESVAEGRGKAQAASLKKTQKDTEAHLLDPDGNETLVSSSELKKGDIVMVSAGEVIPGDGEVIEGIASVDESAITGESAPVVRESGGDFCSVTGGTTVVSDWLKIRITSDPGNSFLDRMIALVEGASRKKTPNEIALSTLLVSLTIIFLIVIVTLYPIGMYCGVQLPLSTLIALMVCLIPTTIGGLLSAIGIAGMDRVTRFNVIAMSGKAVEACGDVDTMILDKTGTITFGNRLAADFFPVEGASRSDLIRCAALTSLHDETPEGKSTLELTRRLGDTSEETPGSSFIDFTAQTRMSGVDLPDGTKIRKGASDAIEQYVKAQGGTVPSDLHAHVEKVSSMGGTPLVVCQNKQILGVIYLKDTVKPGMAERFERLRAIGIKTIMCTGDNPLTAATIAKEAGVDGFIAECKPEDKISVIKKEQAEGKIVAMTGDGTNDAPALAQANVGLAMNSGTTAAKEAANMVDLDSDPTKILEVVEIGKQLLITLGSLTTFSIANDIAKYFAIIPAMFMAAIPQLGVLNIMHLSAQNSAILSALIFNAIIIPCLIPLAMKGVKYRPMSSGKMLARNMMIYGLGGVVTPFIGIKLIDTMITPVLAALGI</sequence>
<evidence type="ECO:0000256" key="10">
    <source>
        <dbReference type="ARBA" id="ARBA00022842"/>
    </source>
</evidence>
<dbReference type="PANTHER" id="PTHR43743:SF1">
    <property type="entry name" value="POTASSIUM-TRANSPORTING ATPASE ATP-BINDING SUBUNIT"/>
    <property type="match status" value="1"/>
</dbReference>
<keyword evidence="19" id="KW-1185">Reference proteome</keyword>
<evidence type="ECO:0000256" key="5">
    <source>
        <dbReference type="ARBA" id="ARBA00022553"/>
    </source>
</evidence>
<gene>
    <name evidence="16 18" type="primary">kdpB</name>
    <name evidence="18" type="ORF">JCM17207_21380</name>
</gene>
<comment type="similarity">
    <text evidence="16">Belongs to the cation transport ATPase (P-type) (TC 3.A.3) family. Type IA subfamily.</text>
</comment>
<dbReference type="EC" id="7.2.2.6" evidence="16"/>
<dbReference type="InterPro" id="IPR023299">
    <property type="entry name" value="ATPase_P-typ_cyto_dom_N"/>
</dbReference>
<keyword evidence="4 16" id="KW-0633">Potassium transport</keyword>
<dbReference type="PANTHER" id="PTHR43743">
    <property type="entry name" value="POTASSIUM-TRANSPORTING ATPASE ATP-BINDING SUBUNIT"/>
    <property type="match status" value="1"/>
</dbReference>
<dbReference type="GO" id="GO:0016887">
    <property type="term" value="F:ATP hydrolysis activity"/>
    <property type="evidence" value="ECO:0007669"/>
    <property type="project" value="InterPro"/>
</dbReference>
<dbReference type="Pfam" id="PF00702">
    <property type="entry name" value="Hydrolase"/>
    <property type="match status" value="1"/>
</dbReference>
<keyword evidence="5 16" id="KW-0597">Phosphoprotein</keyword>
<keyword evidence="2 16" id="KW-0813">Transport</keyword>
<evidence type="ECO:0000256" key="13">
    <source>
        <dbReference type="ARBA" id="ARBA00022989"/>
    </source>
</evidence>
<dbReference type="FunFam" id="3.40.1110.10:FF:000007">
    <property type="entry name" value="Potassium-transporting ATPase ATP-binding subunit"/>
    <property type="match status" value="1"/>
</dbReference>
<keyword evidence="10 16" id="KW-0460">Magnesium</keyword>
<comment type="subunit">
    <text evidence="16">The system is composed of three essential subunits: KdpA, KdpB and KdpC.</text>
</comment>
<feature type="binding site" evidence="16">
    <location>
        <position position="344"/>
    </location>
    <ligand>
        <name>ATP</name>
        <dbReference type="ChEBI" id="CHEBI:30616"/>
    </ligand>
</feature>
<feature type="transmembrane region" description="Helical" evidence="16">
    <location>
        <begin position="585"/>
        <end position="608"/>
    </location>
</feature>
<feature type="transmembrane region" description="Helical" evidence="16">
    <location>
        <begin position="219"/>
        <end position="243"/>
    </location>
</feature>
<dbReference type="InterPro" id="IPR036412">
    <property type="entry name" value="HAD-like_sf"/>
</dbReference>
<dbReference type="GO" id="GO:0005886">
    <property type="term" value="C:plasma membrane"/>
    <property type="evidence" value="ECO:0007669"/>
    <property type="project" value="UniProtKB-SubCell"/>
</dbReference>
<evidence type="ECO:0000256" key="11">
    <source>
        <dbReference type="ARBA" id="ARBA00022958"/>
    </source>
</evidence>
<dbReference type="InterPro" id="IPR008250">
    <property type="entry name" value="ATPase_P-typ_transduc_dom_A_sf"/>
</dbReference>
<dbReference type="SFLD" id="SFLDF00027">
    <property type="entry name" value="p-type_atpase"/>
    <property type="match status" value="1"/>
</dbReference>
<comment type="function">
    <text evidence="16">Part of the high-affinity ATP-driven potassium transport (or Kdp) system, which catalyzes the hydrolysis of ATP coupled with the electrogenic transport of potassium into the cytoplasm. This subunit is responsible for energy coupling to the transport system and for the release of the potassium ions to the cytoplasm.</text>
</comment>
<evidence type="ECO:0000256" key="3">
    <source>
        <dbReference type="ARBA" id="ARBA00022475"/>
    </source>
</evidence>
<evidence type="ECO:0000256" key="14">
    <source>
        <dbReference type="ARBA" id="ARBA00023065"/>
    </source>
</evidence>
<dbReference type="InterPro" id="IPR059000">
    <property type="entry name" value="ATPase_P-type_domA"/>
</dbReference>
<comment type="caution">
    <text evidence="18">The sequence shown here is derived from an EMBL/GenBank/DDBJ whole genome shotgun (WGS) entry which is preliminary data.</text>
</comment>
<dbReference type="GO" id="GO:0008556">
    <property type="term" value="F:P-type potassium transmembrane transporter activity"/>
    <property type="evidence" value="ECO:0007669"/>
    <property type="project" value="UniProtKB-UniRule"/>
</dbReference>
<keyword evidence="7 16" id="KW-0479">Metal-binding</keyword>
<dbReference type="AlphaFoldDB" id="A0AA37J0H3"/>
<dbReference type="CDD" id="cd02078">
    <property type="entry name" value="P-type_ATPase_K"/>
    <property type="match status" value="1"/>
</dbReference>
<dbReference type="RefSeq" id="WP_238317729.1">
    <property type="nucleotide sequence ID" value="NZ_BQKV01000098.1"/>
</dbReference>
<evidence type="ECO:0000256" key="8">
    <source>
        <dbReference type="ARBA" id="ARBA00022741"/>
    </source>
</evidence>
<feature type="binding site" evidence="16">
    <location>
        <position position="348"/>
    </location>
    <ligand>
        <name>ATP</name>
        <dbReference type="ChEBI" id="CHEBI:30616"/>
    </ligand>
</feature>
<evidence type="ECO:0000313" key="18">
    <source>
        <dbReference type="EMBL" id="GJN65513.1"/>
    </source>
</evidence>
<dbReference type="Proteomes" id="UP001055185">
    <property type="component" value="Unassembled WGS sequence"/>
</dbReference>
<keyword evidence="13 16" id="KW-1133">Transmembrane helix</keyword>
<feature type="transmembrane region" description="Helical" evidence="16">
    <location>
        <begin position="654"/>
        <end position="681"/>
    </location>
</feature>
<evidence type="ECO:0000256" key="1">
    <source>
        <dbReference type="ARBA" id="ARBA00004141"/>
    </source>
</evidence>
<comment type="subcellular location">
    <subcellularLocation>
        <location evidence="16">Cell membrane</location>
        <topology evidence="16">Multi-pass membrane protein</topology>
    </subcellularLocation>
    <subcellularLocation>
        <location evidence="1">Membrane</location>
        <topology evidence="1">Multi-pass membrane protein</topology>
    </subcellularLocation>
</comment>
<evidence type="ECO:0000256" key="6">
    <source>
        <dbReference type="ARBA" id="ARBA00022692"/>
    </source>
</evidence>
<keyword evidence="12 16" id="KW-1278">Translocase</keyword>